<comment type="caution">
    <text evidence="1">The sequence shown here is derived from an EMBL/GenBank/DDBJ whole genome shotgun (WGS) entry which is preliminary data.</text>
</comment>
<accession>A0A8X7QJ54</accession>
<dbReference type="AlphaFoldDB" id="A0A8X7QJ54"/>
<sequence length="176" mass="18970">MLLKGDSRRGPGTCRDPELIHVSNCAIAGSMVAHSLREVLWGPTCASFRFDERACSSDGGVEPGWGTWPCWAHGLMSTWLRRDLVWELFHAPALADLYVVDVRGPLSPIDGDLVILDPFSCCPGRPGCKSRVSGAFSGVGSAQASHRSNPSVEATLLVARRVGSFVLFSECSVLRL</sequence>
<organism evidence="1 2">
    <name type="scientific">Brassica carinata</name>
    <name type="common">Ethiopian mustard</name>
    <name type="synonym">Abyssinian cabbage</name>
    <dbReference type="NCBI Taxonomy" id="52824"/>
    <lineage>
        <taxon>Eukaryota</taxon>
        <taxon>Viridiplantae</taxon>
        <taxon>Streptophyta</taxon>
        <taxon>Embryophyta</taxon>
        <taxon>Tracheophyta</taxon>
        <taxon>Spermatophyta</taxon>
        <taxon>Magnoliopsida</taxon>
        <taxon>eudicotyledons</taxon>
        <taxon>Gunneridae</taxon>
        <taxon>Pentapetalae</taxon>
        <taxon>rosids</taxon>
        <taxon>malvids</taxon>
        <taxon>Brassicales</taxon>
        <taxon>Brassicaceae</taxon>
        <taxon>Brassiceae</taxon>
        <taxon>Brassica</taxon>
    </lineage>
</organism>
<evidence type="ECO:0000313" key="1">
    <source>
        <dbReference type="EMBL" id="KAG2270583.1"/>
    </source>
</evidence>
<name>A0A8X7QJ54_BRACI</name>
<dbReference type="EMBL" id="JAAMPC010000013">
    <property type="protein sequence ID" value="KAG2270583.1"/>
    <property type="molecule type" value="Genomic_DNA"/>
</dbReference>
<evidence type="ECO:0000313" key="2">
    <source>
        <dbReference type="Proteomes" id="UP000886595"/>
    </source>
</evidence>
<reference evidence="1 2" key="1">
    <citation type="submission" date="2020-02" db="EMBL/GenBank/DDBJ databases">
        <authorList>
            <person name="Ma Q."/>
            <person name="Huang Y."/>
            <person name="Song X."/>
            <person name="Pei D."/>
        </authorList>
    </citation>
    <scope>NUCLEOTIDE SEQUENCE [LARGE SCALE GENOMIC DNA]</scope>
    <source>
        <strain evidence="1">Sxm20200214</strain>
        <tissue evidence="1">Leaf</tissue>
    </source>
</reference>
<keyword evidence="2" id="KW-1185">Reference proteome</keyword>
<proteinExistence type="predicted"/>
<protein>
    <submittedName>
        <fullName evidence="1">Uncharacterized protein</fullName>
    </submittedName>
</protein>
<dbReference type="Proteomes" id="UP000886595">
    <property type="component" value="Unassembled WGS sequence"/>
</dbReference>
<gene>
    <name evidence="1" type="ORF">Bca52824_065138</name>
</gene>